<dbReference type="Pfam" id="PF00415">
    <property type="entry name" value="RCC1"/>
    <property type="match status" value="6"/>
</dbReference>
<feature type="repeat" description="RCC1" evidence="6">
    <location>
        <begin position="452"/>
        <end position="510"/>
    </location>
</feature>
<dbReference type="PROSITE" id="PS00626">
    <property type="entry name" value="RCC1_2"/>
    <property type="match status" value="3"/>
</dbReference>
<dbReference type="SUPFAM" id="SSF57903">
    <property type="entry name" value="FYVE/PHD zinc finger"/>
    <property type="match status" value="1"/>
</dbReference>
<keyword evidence="4" id="KW-0862">Zinc</keyword>
<feature type="domain" description="FYVE-type" evidence="7">
    <location>
        <begin position="550"/>
        <end position="607"/>
    </location>
</feature>
<accession>A0AAD9QZ64</accession>
<reference evidence="8" key="2">
    <citation type="journal article" date="2023" name="Science">
        <title>Genomic signatures of disease resistance in endangered staghorn corals.</title>
        <authorList>
            <person name="Vollmer S.V."/>
            <person name="Selwyn J.D."/>
            <person name="Despard B.A."/>
            <person name="Roesel C.L."/>
        </authorList>
    </citation>
    <scope>NUCLEOTIDE SEQUENCE</scope>
    <source>
        <strain evidence="8">K2</strain>
    </source>
</reference>
<gene>
    <name evidence="8" type="ORF">P5673_004783</name>
</gene>
<evidence type="ECO:0000259" key="7">
    <source>
        <dbReference type="PROSITE" id="PS50178"/>
    </source>
</evidence>
<dbReference type="InterPro" id="IPR017455">
    <property type="entry name" value="Znf_FYVE-rel"/>
</dbReference>
<evidence type="ECO:0000256" key="4">
    <source>
        <dbReference type="ARBA" id="ARBA00022833"/>
    </source>
</evidence>
<reference evidence="8" key="1">
    <citation type="journal article" date="2023" name="G3 (Bethesda)">
        <title>Whole genome assembly and annotation of the endangered Caribbean coral Acropora cervicornis.</title>
        <authorList>
            <person name="Selwyn J.D."/>
            <person name="Vollmer S.V."/>
        </authorList>
    </citation>
    <scope>NUCLEOTIDE SEQUENCE</scope>
    <source>
        <strain evidence="8">K2</strain>
    </source>
</reference>
<dbReference type="InterPro" id="IPR009091">
    <property type="entry name" value="RCC1/BLIP-II"/>
</dbReference>
<dbReference type="PROSITE" id="PS50178">
    <property type="entry name" value="ZF_FYVE"/>
    <property type="match status" value="1"/>
</dbReference>
<evidence type="ECO:0000313" key="8">
    <source>
        <dbReference type="EMBL" id="KAK2570042.1"/>
    </source>
</evidence>
<evidence type="ECO:0000256" key="3">
    <source>
        <dbReference type="ARBA" id="ARBA00022771"/>
    </source>
</evidence>
<dbReference type="InterPro" id="IPR051625">
    <property type="entry name" value="Signaling_Regulatory_Domain"/>
</dbReference>
<dbReference type="SUPFAM" id="SSF50985">
    <property type="entry name" value="RCC1/BLIP-II"/>
    <property type="match status" value="1"/>
</dbReference>
<feature type="repeat" description="RCC1" evidence="6">
    <location>
        <begin position="395"/>
        <end position="451"/>
    </location>
</feature>
<sequence length="614" mass="67171">MAKPDAVNSSNSRPATQNGTEAAVLSVFEMTKGSVMLKAKRHDIVLSRFVPKDEKSQSVPTEILGLYNGFTMWKFSGAQEESANPQAIDRHDDKEALYCLSKGTPQLKRFVLSRDLSQIQWGAGGRMVERSGQKSKVFQSCPVPQKESISFSVDYKLSRTTNTLGIVCMDKQQFEVWVKGLEALMNGFNDKNSVDSLHENDQKDCNMTQGSIESLMCSGGKHSDEEAWKNVSDTIMSLSDRCDLYTWGDGTTGMLGHGENAEENVPRVVDALQSKNISTLACGVNHTIAVTKEGEVFSWGSGEGGKLGQGHLRDRSTPIRVAELKDKKVIKVACHDYHSSAVCGPGELYTWGKQGPQLGYESEARKVMLPRLVEGLSEHRVTDVACGLSHTLDAGLLWLWGANKFGQLGLDNASCSFSSRPFLLSSTTDLSNHTIIDVSCGTQHTVFLSKKGKLFGMGDNRENQLGINQRGKSEEPVLQVPFPTRIHFSKASKPVRVSCGAFHSAAVTDSGEVFTWGKGKCGRLGHGDNRDRSVPCELDMDGRRVYAVECGSTHTACLVTMTWHHCQNCRGAFCASCTSKRTQVPALPGYPPASLRRVCDKCYSSILEQSSNLS</sequence>
<dbReference type="InterPro" id="IPR000408">
    <property type="entry name" value="Reg_chr_condens"/>
</dbReference>
<keyword evidence="2" id="KW-0677">Repeat</keyword>
<feature type="repeat" description="RCC1" evidence="6">
    <location>
        <begin position="294"/>
        <end position="345"/>
    </location>
</feature>
<protein>
    <submittedName>
        <fullName evidence="8">PH</fullName>
    </submittedName>
</protein>
<dbReference type="Gene3D" id="2.30.29.30">
    <property type="entry name" value="Pleckstrin-homology domain (PH domain)/Phosphotyrosine-binding domain (PTB)"/>
    <property type="match status" value="1"/>
</dbReference>
<evidence type="ECO:0000256" key="1">
    <source>
        <dbReference type="ARBA" id="ARBA00022723"/>
    </source>
</evidence>
<evidence type="ECO:0000256" key="5">
    <source>
        <dbReference type="PROSITE-ProRule" id="PRU00091"/>
    </source>
</evidence>
<keyword evidence="9" id="KW-1185">Reference proteome</keyword>
<proteinExistence type="predicted"/>
<evidence type="ECO:0000313" key="9">
    <source>
        <dbReference type="Proteomes" id="UP001249851"/>
    </source>
</evidence>
<evidence type="ECO:0000256" key="6">
    <source>
        <dbReference type="PROSITE-ProRule" id="PRU00235"/>
    </source>
</evidence>
<dbReference type="InterPro" id="IPR011011">
    <property type="entry name" value="Znf_FYVE_PHD"/>
</dbReference>
<dbReference type="InterPro" id="IPR011993">
    <property type="entry name" value="PH-like_dom_sf"/>
</dbReference>
<dbReference type="GO" id="GO:0008270">
    <property type="term" value="F:zinc ion binding"/>
    <property type="evidence" value="ECO:0007669"/>
    <property type="project" value="UniProtKB-KW"/>
</dbReference>
<keyword evidence="3 5" id="KW-0863">Zinc-finger</keyword>
<dbReference type="AlphaFoldDB" id="A0AAD9QZ64"/>
<feature type="repeat" description="RCC1" evidence="6">
    <location>
        <begin position="242"/>
        <end position="293"/>
    </location>
</feature>
<comment type="caution">
    <text evidence="8">The sequence shown here is derived from an EMBL/GenBank/DDBJ whole genome shotgun (WGS) entry which is preliminary data.</text>
</comment>
<evidence type="ECO:0000256" key="2">
    <source>
        <dbReference type="ARBA" id="ARBA00022737"/>
    </source>
</evidence>
<dbReference type="PROSITE" id="PS50012">
    <property type="entry name" value="RCC1_3"/>
    <property type="match status" value="6"/>
</dbReference>
<dbReference type="PANTHER" id="PTHR22872">
    <property type="entry name" value="BTK-BINDING PROTEIN-RELATED"/>
    <property type="match status" value="1"/>
</dbReference>
<dbReference type="Gene3D" id="2.130.10.30">
    <property type="entry name" value="Regulator of chromosome condensation 1/beta-lactamase-inhibitor protein II"/>
    <property type="match status" value="2"/>
</dbReference>
<keyword evidence="1" id="KW-0479">Metal-binding</keyword>
<name>A0AAD9QZ64_ACRCE</name>
<feature type="repeat" description="RCC1" evidence="6">
    <location>
        <begin position="511"/>
        <end position="561"/>
    </location>
</feature>
<organism evidence="8 9">
    <name type="scientific">Acropora cervicornis</name>
    <name type="common">Staghorn coral</name>
    <dbReference type="NCBI Taxonomy" id="6130"/>
    <lineage>
        <taxon>Eukaryota</taxon>
        <taxon>Metazoa</taxon>
        <taxon>Cnidaria</taxon>
        <taxon>Anthozoa</taxon>
        <taxon>Hexacorallia</taxon>
        <taxon>Scleractinia</taxon>
        <taxon>Astrocoeniina</taxon>
        <taxon>Acroporidae</taxon>
        <taxon>Acropora</taxon>
    </lineage>
</organism>
<feature type="repeat" description="RCC1" evidence="6">
    <location>
        <begin position="346"/>
        <end position="397"/>
    </location>
</feature>
<dbReference type="Proteomes" id="UP001249851">
    <property type="component" value="Unassembled WGS sequence"/>
</dbReference>
<dbReference type="PRINTS" id="PR00633">
    <property type="entry name" value="RCCNDNSATION"/>
</dbReference>
<dbReference type="EMBL" id="JARQWQ010000008">
    <property type="protein sequence ID" value="KAK2570042.1"/>
    <property type="molecule type" value="Genomic_DNA"/>
</dbReference>
<dbReference type="SUPFAM" id="SSF50729">
    <property type="entry name" value="PH domain-like"/>
    <property type="match status" value="1"/>
</dbReference>